<dbReference type="PANTHER" id="PTHR11777">
    <property type="entry name" value="ALANYL-TRNA SYNTHETASE"/>
    <property type="match status" value="1"/>
</dbReference>
<protein>
    <recommendedName>
        <fullName evidence="2">alanine--tRNA ligase</fullName>
        <ecNumber evidence="2">6.1.1.7</ecNumber>
    </recommendedName>
</protein>
<evidence type="ECO:0000313" key="12">
    <source>
        <dbReference type="Proteomes" id="UP000034810"/>
    </source>
</evidence>
<dbReference type="PATRIC" id="fig|1619011.3.peg.628"/>
<dbReference type="GO" id="GO:0002161">
    <property type="term" value="F:aminoacyl-tRNA deacylase activity"/>
    <property type="evidence" value="ECO:0007669"/>
    <property type="project" value="TreeGrafter"/>
</dbReference>
<evidence type="ECO:0000256" key="3">
    <source>
        <dbReference type="ARBA" id="ARBA00022555"/>
    </source>
</evidence>
<dbReference type="Gene3D" id="3.30.980.10">
    <property type="entry name" value="Threonyl-trna Synthetase, Chain A, domain 2"/>
    <property type="match status" value="1"/>
</dbReference>
<dbReference type="EMBL" id="LCFA01000017">
    <property type="protein sequence ID" value="KKS81714.1"/>
    <property type="molecule type" value="Genomic_DNA"/>
</dbReference>
<dbReference type="Pfam" id="PF01411">
    <property type="entry name" value="tRNA-synt_2c"/>
    <property type="match status" value="1"/>
</dbReference>
<comment type="similarity">
    <text evidence="1">Belongs to the class-II aminoacyl-tRNA synthetase family.</text>
</comment>
<comment type="caution">
    <text evidence="11">The sequence shown here is derived from an EMBL/GenBank/DDBJ whole genome shotgun (WGS) entry which is preliminary data.</text>
</comment>
<dbReference type="Proteomes" id="UP000034810">
    <property type="component" value="Unassembled WGS sequence"/>
</dbReference>
<dbReference type="Gene3D" id="3.30.930.10">
    <property type="entry name" value="Bira Bifunctional Protein, Domain 2"/>
    <property type="match status" value="1"/>
</dbReference>
<dbReference type="AlphaFoldDB" id="A0A0G1C8I1"/>
<dbReference type="InterPro" id="IPR018164">
    <property type="entry name" value="Ala-tRNA-synth_IIc_N"/>
</dbReference>
<proteinExistence type="inferred from homology"/>
<dbReference type="CDD" id="cd00673">
    <property type="entry name" value="AlaRS_core"/>
    <property type="match status" value="1"/>
</dbReference>
<dbReference type="GO" id="GO:0004813">
    <property type="term" value="F:alanine-tRNA ligase activity"/>
    <property type="evidence" value="ECO:0007669"/>
    <property type="project" value="UniProtKB-EC"/>
</dbReference>
<dbReference type="Gene3D" id="3.30.54.20">
    <property type="match status" value="1"/>
</dbReference>
<dbReference type="SUPFAM" id="SSF55186">
    <property type="entry name" value="ThrRS/AlaRS common domain"/>
    <property type="match status" value="1"/>
</dbReference>
<dbReference type="GO" id="GO:0000049">
    <property type="term" value="F:tRNA binding"/>
    <property type="evidence" value="ECO:0007669"/>
    <property type="project" value="UniProtKB-KW"/>
</dbReference>
<dbReference type="GO" id="GO:0006419">
    <property type="term" value="P:alanyl-tRNA aminoacylation"/>
    <property type="evidence" value="ECO:0007669"/>
    <property type="project" value="InterPro"/>
</dbReference>
<sequence>MFLELRKNFFGFFKQRGHTVLKSSSLIPDDPSVLLTTAGMQQFKKYYTGELNPISDFSSARTVSIQKCFRTSDIDEVGDDIHLTFFEMMGNFSFGPVGSDDPKDFGQSGYLKRSAIVWGYEFITNILQINPERIHITAFGGDEEIPRDKESYDIWLDEIGLPEEKIKFGSRKDNFWGPTGNEGPCGPTTEIYVDDIEVWNVVFNEYYKTPTVTDKTRTVTDNSQSLSAYMKVNNPGIDTGIGYERLLATLEGVENVYETSAFVPMMEVLNQAAPGISQREIRILADHIRAASFLIADGIEPSNKEAGYILRRLLRRIIAIKIKNDIHSDIFQLGYEKVREMFRDIYPEIKDEKKIIGAWQEENSRFEESIAKGIKEIQKYKSISGRDAFYIYETFGLPLELIKELAPKDSIKNLSDSEFQKEFQKHQEVSRAGVEKKFGGHGLVLDTGELKAGSEEELKKVLALHTVTHLLHWALRKTLGDQIHQMGSDINPERLRFDFNFDRKLTPEEITEIETLVNDLIEKNLPVYFKEMPKAEAEKIALSFFKEKYPDIVKVYFVGSEESGGIISAEFCGGPHVSSTKEIGRFKIVKEESIGKGIRRVRAVVA</sequence>
<feature type="domain" description="Alanyl-transfer RNA synthetases family profile" evidence="10">
    <location>
        <begin position="1"/>
        <end position="606"/>
    </location>
</feature>
<evidence type="ECO:0000256" key="8">
    <source>
        <dbReference type="ARBA" id="ARBA00022917"/>
    </source>
</evidence>
<evidence type="ECO:0000256" key="9">
    <source>
        <dbReference type="ARBA" id="ARBA00023146"/>
    </source>
</evidence>
<dbReference type="InterPro" id="IPR045864">
    <property type="entry name" value="aa-tRNA-synth_II/BPL/LPL"/>
</dbReference>
<organism evidence="11 12">
    <name type="scientific">Candidatus Wolfebacteria bacterium GW2011_GWC1_43_10</name>
    <dbReference type="NCBI Taxonomy" id="1619011"/>
    <lineage>
        <taxon>Bacteria</taxon>
        <taxon>Candidatus Wolfeibacteriota</taxon>
    </lineage>
</organism>
<dbReference type="GO" id="GO:0005524">
    <property type="term" value="F:ATP binding"/>
    <property type="evidence" value="ECO:0007669"/>
    <property type="project" value="UniProtKB-KW"/>
</dbReference>
<dbReference type="InterPro" id="IPR050058">
    <property type="entry name" value="Ala-tRNA_ligase"/>
</dbReference>
<name>A0A0G1C8I1_9BACT</name>
<keyword evidence="6" id="KW-0067">ATP-binding</keyword>
<accession>A0A0G1C8I1</accession>
<dbReference type="Pfam" id="PF07973">
    <property type="entry name" value="tRNA_SAD"/>
    <property type="match status" value="1"/>
</dbReference>
<dbReference type="PRINTS" id="PR00980">
    <property type="entry name" value="TRNASYNTHALA"/>
</dbReference>
<dbReference type="InterPro" id="IPR018162">
    <property type="entry name" value="Ala-tRNA-ligase_IIc_anticod-bd"/>
</dbReference>
<dbReference type="PROSITE" id="PS50860">
    <property type="entry name" value="AA_TRNA_LIGASE_II_ALA"/>
    <property type="match status" value="1"/>
</dbReference>
<reference evidence="11 12" key="1">
    <citation type="journal article" date="2015" name="Nature">
        <title>rRNA introns, odd ribosomes, and small enigmatic genomes across a large radiation of phyla.</title>
        <authorList>
            <person name="Brown C.T."/>
            <person name="Hug L.A."/>
            <person name="Thomas B.C."/>
            <person name="Sharon I."/>
            <person name="Castelle C.J."/>
            <person name="Singh A."/>
            <person name="Wilkins M.J."/>
            <person name="Williams K.H."/>
            <person name="Banfield J.F."/>
        </authorList>
    </citation>
    <scope>NUCLEOTIDE SEQUENCE [LARGE SCALE GENOMIC DNA]</scope>
</reference>
<evidence type="ECO:0000313" key="11">
    <source>
        <dbReference type="EMBL" id="KKS81714.1"/>
    </source>
</evidence>
<dbReference type="SUPFAM" id="SSF101353">
    <property type="entry name" value="Putative anticodon-binding domain of alanyl-tRNA synthetase (AlaRS)"/>
    <property type="match status" value="1"/>
</dbReference>
<dbReference type="FunFam" id="3.30.980.10:FF:000004">
    <property type="entry name" value="Alanine--tRNA ligase, cytoplasmic"/>
    <property type="match status" value="1"/>
</dbReference>
<keyword evidence="8" id="KW-0648">Protein biosynthesis</keyword>
<keyword evidence="3" id="KW-0820">tRNA-binding</keyword>
<evidence type="ECO:0000256" key="2">
    <source>
        <dbReference type="ARBA" id="ARBA00013168"/>
    </source>
</evidence>
<evidence type="ECO:0000256" key="7">
    <source>
        <dbReference type="ARBA" id="ARBA00022884"/>
    </source>
</evidence>
<dbReference type="InterPro" id="IPR018165">
    <property type="entry name" value="Ala-tRNA-synth_IIc_core"/>
</dbReference>
<evidence type="ECO:0000256" key="4">
    <source>
        <dbReference type="ARBA" id="ARBA00022598"/>
    </source>
</evidence>
<keyword evidence="5" id="KW-0547">Nucleotide-binding</keyword>
<dbReference type="InterPro" id="IPR018163">
    <property type="entry name" value="Thr/Ala-tRNA-synth_IIc_edit"/>
</dbReference>
<dbReference type="GO" id="GO:0005737">
    <property type="term" value="C:cytoplasm"/>
    <property type="evidence" value="ECO:0007669"/>
    <property type="project" value="InterPro"/>
</dbReference>
<evidence type="ECO:0000259" key="10">
    <source>
        <dbReference type="PROSITE" id="PS50860"/>
    </source>
</evidence>
<evidence type="ECO:0000256" key="6">
    <source>
        <dbReference type="ARBA" id="ARBA00022840"/>
    </source>
</evidence>
<dbReference type="InterPro" id="IPR012947">
    <property type="entry name" value="tRNA_SAD"/>
</dbReference>
<dbReference type="SMART" id="SM00863">
    <property type="entry name" value="tRNA_SAD"/>
    <property type="match status" value="1"/>
</dbReference>
<dbReference type="InterPro" id="IPR002318">
    <property type="entry name" value="Ala-tRNA-lgiase_IIc"/>
</dbReference>
<evidence type="ECO:0000256" key="1">
    <source>
        <dbReference type="ARBA" id="ARBA00008226"/>
    </source>
</evidence>
<gene>
    <name evidence="11" type="ORF">UV58_C0017G0004</name>
</gene>
<keyword evidence="4 11" id="KW-0436">Ligase</keyword>
<dbReference type="PANTHER" id="PTHR11777:SF9">
    <property type="entry name" value="ALANINE--TRNA LIGASE, CYTOPLASMIC"/>
    <property type="match status" value="1"/>
</dbReference>
<dbReference type="SUPFAM" id="SSF55681">
    <property type="entry name" value="Class II aaRS and biotin synthetases"/>
    <property type="match status" value="1"/>
</dbReference>
<dbReference type="EC" id="6.1.1.7" evidence="2"/>
<keyword evidence="7" id="KW-0694">RNA-binding</keyword>
<keyword evidence="9 11" id="KW-0030">Aminoacyl-tRNA synthetase</keyword>
<evidence type="ECO:0000256" key="5">
    <source>
        <dbReference type="ARBA" id="ARBA00022741"/>
    </source>
</evidence>